<protein>
    <submittedName>
        <fullName evidence="1">Uncharacterized protein</fullName>
    </submittedName>
</protein>
<dbReference type="RefSeq" id="WP_179750122.1">
    <property type="nucleotide sequence ID" value="NZ_JACCBU010000001.1"/>
</dbReference>
<sequence>MTEPGRAHTRVRCARVERVITHDAFRLDGTEVDDIRTLYCVVDDEHRPGSVALEASEADVDRWRRASADLVRVLDQADAERFRATARLIPPSSAARWLAWRLRGGRTDKVRHQVDAAVEQIQSEVRAAYLTFRDQAADLTDRVEADQQRKREENARQWREQKAARERAIAEVAQAPVWSYQVGPNYTSTGPRRHRLVIALQLLERPPNPSLGEPVTGLTPAQVNDAIDRLRTEDPYLVVDLEVATRQRLVEWTEEQLLDQQWLRVSGVKIDPHPFTPEELEEIHNQASKNTWHGPSSNYFSPPSF</sequence>
<gene>
    <name evidence="1" type="ORF">BKA15_001886</name>
</gene>
<evidence type="ECO:0000313" key="2">
    <source>
        <dbReference type="Proteomes" id="UP000569914"/>
    </source>
</evidence>
<dbReference type="Proteomes" id="UP000569914">
    <property type="component" value="Unassembled WGS sequence"/>
</dbReference>
<keyword evidence="2" id="KW-1185">Reference proteome</keyword>
<reference evidence="1 2" key="1">
    <citation type="submission" date="2020-07" db="EMBL/GenBank/DDBJ databases">
        <title>Sequencing the genomes of 1000 actinobacteria strains.</title>
        <authorList>
            <person name="Klenk H.-P."/>
        </authorList>
    </citation>
    <scope>NUCLEOTIDE SEQUENCE [LARGE SCALE GENOMIC DNA]</scope>
    <source>
        <strain evidence="1 2">DSM 22083</strain>
    </source>
</reference>
<evidence type="ECO:0000313" key="1">
    <source>
        <dbReference type="EMBL" id="NYE70557.1"/>
    </source>
</evidence>
<dbReference type="EMBL" id="JACCBU010000001">
    <property type="protein sequence ID" value="NYE70557.1"/>
    <property type="molecule type" value="Genomic_DNA"/>
</dbReference>
<accession>A0A7Y9I5G4</accession>
<comment type="caution">
    <text evidence="1">The sequence shown here is derived from an EMBL/GenBank/DDBJ whole genome shotgun (WGS) entry which is preliminary data.</text>
</comment>
<organism evidence="1 2">
    <name type="scientific">Microlunatus parietis</name>
    <dbReference type="NCBI Taxonomy" id="682979"/>
    <lineage>
        <taxon>Bacteria</taxon>
        <taxon>Bacillati</taxon>
        <taxon>Actinomycetota</taxon>
        <taxon>Actinomycetes</taxon>
        <taxon>Propionibacteriales</taxon>
        <taxon>Propionibacteriaceae</taxon>
        <taxon>Microlunatus</taxon>
    </lineage>
</organism>
<name>A0A7Y9I5G4_9ACTN</name>
<dbReference type="AlphaFoldDB" id="A0A7Y9I5G4"/>
<proteinExistence type="predicted"/>